<dbReference type="Proteomes" id="UP001589894">
    <property type="component" value="Unassembled WGS sequence"/>
</dbReference>
<keyword evidence="2" id="KW-1133">Transmembrane helix</keyword>
<keyword evidence="2" id="KW-0472">Membrane</keyword>
<organism evidence="3 4">
    <name type="scientific">Plantactinospora siamensis</name>
    <dbReference type="NCBI Taxonomy" id="555372"/>
    <lineage>
        <taxon>Bacteria</taxon>
        <taxon>Bacillati</taxon>
        <taxon>Actinomycetota</taxon>
        <taxon>Actinomycetes</taxon>
        <taxon>Micromonosporales</taxon>
        <taxon>Micromonosporaceae</taxon>
        <taxon>Plantactinospora</taxon>
    </lineage>
</organism>
<gene>
    <name evidence="3" type="ORF">ACFFHU_30575</name>
</gene>
<evidence type="ECO:0000256" key="1">
    <source>
        <dbReference type="SAM" id="MobiDB-lite"/>
    </source>
</evidence>
<reference evidence="3 4" key="1">
    <citation type="submission" date="2024-09" db="EMBL/GenBank/DDBJ databases">
        <authorList>
            <person name="Sun Q."/>
            <person name="Mori K."/>
        </authorList>
    </citation>
    <scope>NUCLEOTIDE SEQUENCE [LARGE SCALE GENOMIC DNA]</scope>
    <source>
        <strain evidence="3 4">TBRC 2205</strain>
    </source>
</reference>
<feature type="region of interest" description="Disordered" evidence="1">
    <location>
        <begin position="370"/>
        <end position="429"/>
    </location>
</feature>
<sequence length="429" mass="44510">MSDRTTPAAPRPSAPGITLPLVLAIALLLPVAVLFTQVWRDVDGDRTTAARERDGVAYLQALWPLTSALADAQSAVVTGRQVARESLDRAVGQANSADDRWGEALRTRDRWATIRTKIDALPQRPGGSVPETVSAYQEVTDLLLALYGKVQDSSGMARDPEEDSAMLQDVSARDLPAALISAGRLADAVQLAAARPAAEQLSAVTELTAAGLATFQPANDAVTDLQAAIDSTENTNLGGNLLSRLDAYQRAMGGLAGATTLPGLPGAAATGQTRGARVALPDAAKVATARETAQRAAADLGTIVLAELDSLIRDRADHTGGRRWLALGAAALAVLLVAAVVTAAVLAARRRAARERIAAVAAAAGLVDPAPREEDRPVAGGPPTGLPGADQRRWEPLDWVEPVPVGPGSNAHPAPAAAVRDNQPARWGR</sequence>
<evidence type="ECO:0000313" key="4">
    <source>
        <dbReference type="Proteomes" id="UP001589894"/>
    </source>
</evidence>
<comment type="caution">
    <text evidence="3">The sequence shown here is derived from an EMBL/GenBank/DDBJ whole genome shotgun (WGS) entry which is preliminary data.</text>
</comment>
<accession>A0ABV6P633</accession>
<dbReference type="EMBL" id="JBHLUE010000034">
    <property type="protein sequence ID" value="MFC0568470.1"/>
    <property type="molecule type" value="Genomic_DNA"/>
</dbReference>
<evidence type="ECO:0000256" key="2">
    <source>
        <dbReference type="SAM" id="Phobius"/>
    </source>
</evidence>
<evidence type="ECO:0000313" key="3">
    <source>
        <dbReference type="EMBL" id="MFC0568470.1"/>
    </source>
</evidence>
<evidence type="ECO:0008006" key="5">
    <source>
        <dbReference type="Google" id="ProtNLM"/>
    </source>
</evidence>
<protein>
    <recommendedName>
        <fullName evidence="5">Nitrate/nitrite sensing protein domain-containing protein</fullName>
    </recommendedName>
</protein>
<proteinExistence type="predicted"/>
<keyword evidence="4" id="KW-1185">Reference proteome</keyword>
<keyword evidence="2" id="KW-0812">Transmembrane</keyword>
<name>A0ABV6P633_9ACTN</name>
<feature type="transmembrane region" description="Helical" evidence="2">
    <location>
        <begin position="324"/>
        <end position="348"/>
    </location>
</feature>
<dbReference type="RefSeq" id="WP_377343975.1">
    <property type="nucleotide sequence ID" value="NZ_JBHLUE010000034.1"/>
</dbReference>